<keyword evidence="2 8" id="KW-0853">WD repeat</keyword>
<dbReference type="GO" id="GO:0043527">
    <property type="term" value="C:tRNA methyltransferase complex"/>
    <property type="evidence" value="ECO:0007669"/>
    <property type="project" value="TreeGrafter"/>
</dbReference>
<dbReference type="GO" id="GO:0005829">
    <property type="term" value="C:cytosol"/>
    <property type="evidence" value="ECO:0007669"/>
    <property type="project" value="TreeGrafter"/>
</dbReference>
<evidence type="ECO:0000313" key="11">
    <source>
        <dbReference type="RefSeq" id="XP_015598181.1"/>
    </source>
</evidence>
<dbReference type="AlphaFoldDB" id="A0AAJ7BZF6"/>
<comment type="function">
    <text evidence="8">Required for the formation of N(7)-methylguanine at position 46 (m7G46) in tRNA. In the complex, it is required to stabilize and induce conformational changes of the catalytic subunit.</text>
</comment>
<comment type="similarity">
    <text evidence="8">Belongs to the WD repeat TRM82 family.</text>
</comment>
<dbReference type="InterPro" id="IPR028884">
    <property type="entry name" value="Trm82"/>
</dbReference>
<evidence type="ECO:0000256" key="5">
    <source>
        <dbReference type="ARBA" id="ARBA00023242"/>
    </source>
</evidence>
<dbReference type="PROSITE" id="PS50082">
    <property type="entry name" value="WD_REPEATS_2"/>
    <property type="match status" value="1"/>
</dbReference>
<proteinExistence type="inferred from homology"/>
<evidence type="ECO:0000256" key="8">
    <source>
        <dbReference type="HAMAP-Rule" id="MF_03056"/>
    </source>
</evidence>
<dbReference type="CTD" id="31566"/>
<evidence type="ECO:0000256" key="4">
    <source>
        <dbReference type="ARBA" id="ARBA00022737"/>
    </source>
</evidence>
<dbReference type="SUPFAM" id="SSF50978">
    <property type="entry name" value="WD40 repeat-like"/>
    <property type="match status" value="1"/>
</dbReference>
<dbReference type="GO" id="GO:0106004">
    <property type="term" value="P:tRNA (guanine-N7)-methylation"/>
    <property type="evidence" value="ECO:0007669"/>
    <property type="project" value="UniProtKB-UniRule"/>
</dbReference>
<dbReference type="KEGG" id="ccin:107269150"/>
<feature type="repeat" description="WD" evidence="9">
    <location>
        <begin position="175"/>
        <end position="217"/>
    </location>
</feature>
<gene>
    <name evidence="11" type="primary">LOC107269150</name>
</gene>
<keyword evidence="5 8" id="KW-0539">Nucleus</keyword>
<evidence type="ECO:0000256" key="3">
    <source>
        <dbReference type="ARBA" id="ARBA00022694"/>
    </source>
</evidence>
<dbReference type="GO" id="GO:0005634">
    <property type="term" value="C:nucleus"/>
    <property type="evidence" value="ECO:0007669"/>
    <property type="project" value="UniProtKB-SubCell"/>
</dbReference>
<dbReference type="Proteomes" id="UP000694920">
    <property type="component" value="Unplaced"/>
</dbReference>
<dbReference type="Pfam" id="PF00400">
    <property type="entry name" value="WD40"/>
    <property type="match status" value="1"/>
</dbReference>
<comment type="subcellular location">
    <subcellularLocation>
        <location evidence="1 8">Nucleus</location>
    </subcellularLocation>
</comment>
<dbReference type="InterPro" id="IPR001680">
    <property type="entry name" value="WD40_rpt"/>
</dbReference>
<evidence type="ECO:0000256" key="7">
    <source>
        <dbReference type="ARBA" id="ARBA00093542"/>
    </source>
</evidence>
<comment type="function">
    <text evidence="6">Required for the Mettl1-dependent formation of N(7)-methylguanine at position 46 (m7G46) in tRNA. In the Mettl1-wuho methyltransferase complex, it is required to stabilize and induce conformational changes of the catalytic subunit. Required for binding of nanos mRNA and repression of translation by the mei-P26-bgcn-bam-sxl complex. May cooperate with mei-P26 and nanos to derepress the BMP signaling pathway. May cooperate with mei-P26 to suppress expression of a subset of microRNAs. May cooperate with mei-P26 to regulate bam expression levels in germline cells during gametogenesis. Required to promote mitosis to meiosis transition during gametogenesis. May regulate germline cell division in part by regulating ribosome biogenesis.</text>
</comment>
<evidence type="ECO:0000313" key="10">
    <source>
        <dbReference type="Proteomes" id="UP000694920"/>
    </source>
</evidence>
<name>A0AAJ7BZF6_CEPCN</name>
<evidence type="ECO:0000256" key="9">
    <source>
        <dbReference type="PROSITE-ProRule" id="PRU00221"/>
    </source>
</evidence>
<evidence type="ECO:0000256" key="6">
    <source>
        <dbReference type="ARBA" id="ARBA00093337"/>
    </source>
</evidence>
<dbReference type="GeneID" id="107269150"/>
<dbReference type="PANTHER" id="PTHR16288">
    <property type="entry name" value="WD40 REPEAT PROTEIN 4"/>
    <property type="match status" value="1"/>
</dbReference>
<organism evidence="10 11">
    <name type="scientific">Cephus cinctus</name>
    <name type="common">Wheat stem sawfly</name>
    <dbReference type="NCBI Taxonomy" id="211228"/>
    <lineage>
        <taxon>Eukaryota</taxon>
        <taxon>Metazoa</taxon>
        <taxon>Ecdysozoa</taxon>
        <taxon>Arthropoda</taxon>
        <taxon>Hexapoda</taxon>
        <taxon>Insecta</taxon>
        <taxon>Pterygota</taxon>
        <taxon>Neoptera</taxon>
        <taxon>Endopterygota</taxon>
        <taxon>Hymenoptera</taxon>
        <taxon>Cephoidea</taxon>
        <taxon>Cephidae</taxon>
        <taxon>Cephus</taxon>
    </lineage>
</organism>
<accession>A0AAJ7BZF6</accession>
<dbReference type="HAMAP" id="MF_03056">
    <property type="entry name" value="TRM82"/>
    <property type="match status" value="1"/>
</dbReference>
<dbReference type="Gene3D" id="2.130.10.10">
    <property type="entry name" value="YVTN repeat-like/Quinoprotein amine dehydrogenase"/>
    <property type="match status" value="1"/>
</dbReference>
<sequence>MSFSVFDSDVVLCSGENVLTYNLLDDKESVIVLPKLQFKKEVNFHNNVELDLYHATTNVSFSKNGEYFLICTNRKQLCLYKRKTRELVSNRCLVRAASKVRFCPNNDIIVADKTGDVYVFSTNTLEDNGRFLLGHLSMLLDVLVTDDQKYVITTDRDEKIRVSMYPNSYNIAAYCLGHEKFVTNICELPHNKKIMISCGGDGFLKLWDYRSGKEVSSIKLSNNIPENDIARFTKHLQSCDLDENVTEIPVKHLRATKLNETDSILAISLYYSNNILMYKVCETTQNQFNITYINAFDIEDEPLDFIFYKTNLWILTNQGLNIYETQGNISQNDKLNCLLMKVNNSWKKLRSNVNEQSLFPILYKRKYDNVQEYQDRKKSRLTKISET</sequence>
<evidence type="ECO:0000256" key="2">
    <source>
        <dbReference type="ARBA" id="ARBA00022574"/>
    </source>
</evidence>
<protein>
    <submittedName>
        <fullName evidence="11">tRNA (Guanine-N(7)-)-methyltransferase non-catalytic subunit wdr4 isoform X1</fullName>
    </submittedName>
</protein>
<dbReference type="InterPro" id="IPR036322">
    <property type="entry name" value="WD40_repeat_dom_sf"/>
</dbReference>
<keyword evidence="10" id="KW-1185">Reference proteome</keyword>
<keyword evidence="3 8" id="KW-0819">tRNA processing</keyword>
<reference evidence="11" key="1">
    <citation type="submission" date="2025-08" db="UniProtKB">
        <authorList>
            <consortium name="RefSeq"/>
        </authorList>
    </citation>
    <scope>IDENTIFICATION</scope>
</reference>
<comment type="pathway">
    <text evidence="8">tRNA modification; N(7)-methylguanine-tRNA biosynthesis.</text>
</comment>
<dbReference type="InterPro" id="IPR015943">
    <property type="entry name" value="WD40/YVTN_repeat-like_dom_sf"/>
</dbReference>
<keyword evidence="4 8" id="KW-0677">Repeat</keyword>
<dbReference type="RefSeq" id="XP_015598181.1">
    <property type="nucleotide sequence ID" value="XM_015742695.2"/>
</dbReference>
<dbReference type="PANTHER" id="PTHR16288:SF0">
    <property type="entry name" value="TRNA (GUANINE-N(7)-)-METHYLTRANSFERASE NON-CATALYTIC SUBUNIT WDR4"/>
    <property type="match status" value="1"/>
</dbReference>
<comment type="subunit">
    <text evidence="7">Forms a heterodimer with the catalytic subunit Mettl1. Interacts with mei-P26 and weakly interacts with bgcn; required for the function or formation of the mei-P26-bgcn-bam-sxl complex. Interacts with nanos; may be involved in mei-P26-dependent derepression of the BMP signaling pathway. Interacts with Myc; the interaction may be mediated by mei-P26 and may be involved in the regulation of ribosome biogenesis.</text>
</comment>
<evidence type="ECO:0000256" key="1">
    <source>
        <dbReference type="ARBA" id="ARBA00004123"/>
    </source>
</evidence>
<dbReference type="SMART" id="SM00320">
    <property type="entry name" value="WD40"/>
    <property type="match status" value="3"/>
</dbReference>